<dbReference type="EMBL" id="CP031092">
    <property type="protein sequence ID" value="AXF56761.1"/>
    <property type="molecule type" value="Genomic_DNA"/>
</dbReference>
<evidence type="ECO:0000313" key="2">
    <source>
        <dbReference type="EMBL" id="AXF56855.1"/>
    </source>
</evidence>
<sequence>MFFLDDRYEVGVFESLGEHDVEILVGNTRYTIELDPADKAALEQHLINQENLLIPFDTQTKKMVLDIGQNYHEADMEELIEAADRRWNDGENETP</sequence>
<evidence type="ECO:0000313" key="1">
    <source>
        <dbReference type="EMBL" id="AXF56761.1"/>
    </source>
</evidence>
<keyword evidence="3" id="KW-1185">Reference proteome</keyword>
<reference evidence="2 3" key="1">
    <citation type="journal article" date="2018" name="J. Microbiol.">
        <title>Salicibibacter kimchii gen. nov., sp. nov., a moderately halophilic and alkalitolerant bacterium in the family Bacillaceae, isolated from kimchi.</title>
        <authorList>
            <person name="Jang J.Y."/>
            <person name="Oh Y.J."/>
            <person name="Lim S.K."/>
            <person name="Park H.K."/>
            <person name="Lee C."/>
            <person name="Kim J.Y."/>
            <person name="Lee M.A."/>
            <person name="Choi H.J."/>
        </authorList>
    </citation>
    <scope>NUCLEOTIDE SEQUENCE [LARGE SCALE GENOMIC DNA]</scope>
    <source>
        <strain evidence="2 3">NKC1-1</strain>
    </source>
</reference>
<dbReference type="AlphaFoldDB" id="A0A345C0X4"/>
<dbReference type="RefSeq" id="WP_114373975.1">
    <property type="nucleotide sequence ID" value="NZ_CP031092.1"/>
</dbReference>
<name>A0A345C0X4_9BACI</name>
<dbReference type="OrthoDB" id="2968069at2"/>
<proteinExistence type="predicted"/>
<gene>
    <name evidence="1" type="ORF">DT065_12580</name>
    <name evidence="2" type="ORF">DT065_13140</name>
</gene>
<protein>
    <submittedName>
        <fullName evidence="2">Uncharacterized protein</fullName>
    </submittedName>
</protein>
<organism evidence="2 3">
    <name type="scientific">Salicibibacter kimchii</name>
    <dbReference type="NCBI Taxonomy" id="2099786"/>
    <lineage>
        <taxon>Bacteria</taxon>
        <taxon>Bacillati</taxon>
        <taxon>Bacillota</taxon>
        <taxon>Bacilli</taxon>
        <taxon>Bacillales</taxon>
        <taxon>Bacillaceae</taxon>
        <taxon>Salicibibacter</taxon>
    </lineage>
</organism>
<dbReference type="EMBL" id="CP031092">
    <property type="protein sequence ID" value="AXF56855.1"/>
    <property type="molecule type" value="Genomic_DNA"/>
</dbReference>
<evidence type="ECO:0000313" key="3">
    <source>
        <dbReference type="Proteomes" id="UP000252100"/>
    </source>
</evidence>
<dbReference type="Proteomes" id="UP000252100">
    <property type="component" value="Chromosome"/>
</dbReference>
<dbReference type="KEGG" id="rue:DT065_12580"/>
<dbReference type="KEGG" id="rue:DT065_13140"/>
<reference evidence="2" key="2">
    <citation type="submission" date="2018-07" db="EMBL/GenBank/DDBJ databases">
        <authorList>
            <person name="Choi H.-J."/>
        </authorList>
    </citation>
    <scope>NUCLEOTIDE SEQUENCE</scope>
    <source>
        <strain evidence="2">NKC1-1</strain>
    </source>
</reference>
<accession>A0A345C0X4</accession>